<dbReference type="SMART" id="SM00220">
    <property type="entry name" value="S_TKc"/>
    <property type="match status" value="1"/>
</dbReference>
<organism evidence="3 4">
    <name type="scientific">Tuber borchii</name>
    <name type="common">White truffle</name>
    <dbReference type="NCBI Taxonomy" id="42251"/>
    <lineage>
        <taxon>Eukaryota</taxon>
        <taxon>Fungi</taxon>
        <taxon>Dikarya</taxon>
        <taxon>Ascomycota</taxon>
        <taxon>Pezizomycotina</taxon>
        <taxon>Pezizomycetes</taxon>
        <taxon>Pezizales</taxon>
        <taxon>Tuberaceae</taxon>
        <taxon>Tuber</taxon>
    </lineage>
</organism>
<accession>A0A2T6ZL03</accession>
<feature type="compositionally biased region" description="Polar residues" evidence="1">
    <location>
        <begin position="543"/>
        <end position="560"/>
    </location>
</feature>
<dbReference type="STRING" id="42251.A0A2T6ZL03"/>
<dbReference type="AlphaFoldDB" id="A0A2T6ZL03"/>
<dbReference type="Proteomes" id="UP000244722">
    <property type="component" value="Unassembled WGS sequence"/>
</dbReference>
<dbReference type="GO" id="GO:0005634">
    <property type="term" value="C:nucleus"/>
    <property type="evidence" value="ECO:0007669"/>
    <property type="project" value="TreeGrafter"/>
</dbReference>
<evidence type="ECO:0000313" key="4">
    <source>
        <dbReference type="Proteomes" id="UP000244722"/>
    </source>
</evidence>
<name>A0A2T6ZL03_TUBBO</name>
<dbReference type="GO" id="GO:0004674">
    <property type="term" value="F:protein serine/threonine kinase activity"/>
    <property type="evidence" value="ECO:0007669"/>
    <property type="project" value="TreeGrafter"/>
</dbReference>
<reference evidence="3 4" key="1">
    <citation type="submission" date="2017-04" db="EMBL/GenBank/DDBJ databases">
        <title>Draft genome sequence of Tuber borchii Vittad., a whitish edible truffle.</title>
        <authorList>
            <consortium name="DOE Joint Genome Institute"/>
            <person name="Murat C."/>
            <person name="Kuo A."/>
            <person name="Barry K.W."/>
            <person name="Clum A."/>
            <person name="Dockter R.B."/>
            <person name="Fauchery L."/>
            <person name="Iotti M."/>
            <person name="Kohler A."/>
            <person name="Labutti K."/>
            <person name="Lindquist E.A."/>
            <person name="Lipzen A."/>
            <person name="Ohm R.A."/>
            <person name="Wang M."/>
            <person name="Grigoriev I.V."/>
            <person name="Zambonelli A."/>
            <person name="Martin F.M."/>
        </authorList>
    </citation>
    <scope>NUCLEOTIDE SEQUENCE [LARGE SCALE GENOMIC DNA]</scope>
    <source>
        <strain evidence="3 4">Tbo3840</strain>
    </source>
</reference>
<evidence type="ECO:0000313" key="3">
    <source>
        <dbReference type="EMBL" id="PUU76165.1"/>
    </source>
</evidence>
<protein>
    <submittedName>
        <fullName evidence="3">Kinase-like domain-containing protein</fullName>
    </submittedName>
</protein>
<dbReference type="EMBL" id="NESQ01000198">
    <property type="protein sequence ID" value="PUU76165.1"/>
    <property type="molecule type" value="Genomic_DNA"/>
</dbReference>
<dbReference type="GO" id="GO:0051598">
    <property type="term" value="P:meiotic recombination checkpoint signaling"/>
    <property type="evidence" value="ECO:0007669"/>
    <property type="project" value="TreeGrafter"/>
</dbReference>
<dbReference type="Gene3D" id="3.30.200.20">
    <property type="entry name" value="Phosphorylase Kinase, domain 1"/>
    <property type="match status" value="1"/>
</dbReference>
<dbReference type="GO" id="GO:0005737">
    <property type="term" value="C:cytoplasm"/>
    <property type="evidence" value="ECO:0007669"/>
    <property type="project" value="TreeGrafter"/>
</dbReference>
<feature type="compositionally biased region" description="Low complexity" evidence="1">
    <location>
        <begin position="486"/>
        <end position="542"/>
    </location>
</feature>
<dbReference type="SUPFAM" id="SSF56112">
    <property type="entry name" value="Protein kinase-like (PK-like)"/>
    <property type="match status" value="1"/>
</dbReference>
<sequence>MKTVQSDLVEWYKLETEFFQDHVRHTRYVEGEKNRYKRVKDDWSSCEELGTGGFSAVYKQVQGTTGRYRAVKVIDKRRLPPNFDYSRELLVMALLAKRPELFVKFLGWFEEPETLYIAMEYLPERDLTKCVGSPLQQKTVQTISKQILEGLKVMHQKGIAHRDLKPANIFVVSMSPVRVKLGDFGISKRIQPQDTTTFHTQVSTQIYGAPEVLGSDPNSETSVYTNSVDIWSLGCVIYELLAGTHLFASGEQVSRYYYKKFLFPENKLKSLSPPTDDAGISLLKSMLAIQPEDRPTAEDALGNIWLVGLRSGNEDSGDDQDETAQSGGEGSWSRKGEDKLIAHDKRKRRRGQRNPVTQDNSKHAPGDIALKANPGLQSGSDPTTSKDVGEKTDPRYSTTMSSKPPTSSPPTLYPHHGNGLQLAPKTNGRIGHTLKNEASAPILDAPKKRIAHSQAHPAGRAGSDKSPQTIREDQEIKSCGTLRLMPNPNTGPNPNRNPNTDSNLSQNNVSSNSSQNPATGSNPNRNPNVNSNPSQNPNAVPNHNPNSNTGPNPDQNPSVG</sequence>
<keyword evidence="4" id="KW-1185">Reference proteome</keyword>
<evidence type="ECO:0000259" key="2">
    <source>
        <dbReference type="PROSITE" id="PS50011"/>
    </source>
</evidence>
<feature type="domain" description="Protein kinase" evidence="2">
    <location>
        <begin position="43"/>
        <end position="306"/>
    </location>
</feature>
<keyword evidence="3" id="KW-0808">Transferase</keyword>
<dbReference type="PANTHER" id="PTHR44167">
    <property type="entry name" value="OVARIAN-SPECIFIC SERINE/THREONINE-PROTEIN KINASE LOK-RELATED"/>
    <property type="match status" value="1"/>
</dbReference>
<feature type="compositionally biased region" description="Basic and acidic residues" evidence="1">
    <location>
        <begin position="332"/>
        <end position="343"/>
    </location>
</feature>
<dbReference type="InterPro" id="IPR008271">
    <property type="entry name" value="Ser/Thr_kinase_AS"/>
</dbReference>
<dbReference type="PROSITE" id="PS00108">
    <property type="entry name" value="PROTEIN_KINASE_ST"/>
    <property type="match status" value="1"/>
</dbReference>
<dbReference type="InterPro" id="IPR000719">
    <property type="entry name" value="Prot_kinase_dom"/>
</dbReference>
<dbReference type="OrthoDB" id="10252171at2759"/>
<dbReference type="InterPro" id="IPR011009">
    <property type="entry name" value="Kinase-like_dom_sf"/>
</dbReference>
<feature type="compositionally biased region" description="Polar residues" evidence="1">
    <location>
        <begin position="375"/>
        <end position="386"/>
    </location>
</feature>
<dbReference type="Gene3D" id="1.10.510.10">
    <property type="entry name" value="Transferase(Phosphotransferase) domain 1"/>
    <property type="match status" value="1"/>
</dbReference>
<dbReference type="Pfam" id="PF00069">
    <property type="entry name" value="Pkinase"/>
    <property type="match status" value="1"/>
</dbReference>
<comment type="caution">
    <text evidence="3">The sequence shown here is derived from an EMBL/GenBank/DDBJ whole genome shotgun (WGS) entry which is preliminary data.</text>
</comment>
<evidence type="ECO:0000256" key="1">
    <source>
        <dbReference type="SAM" id="MobiDB-lite"/>
    </source>
</evidence>
<gene>
    <name evidence="3" type="ORF">B9Z19DRAFT_1130112</name>
</gene>
<dbReference type="PANTHER" id="PTHR44167:SF29">
    <property type="entry name" value="SERINE_THREONINE PROTEIN KINASE-43"/>
    <property type="match status" value="1"/>
</dbReference>
<keyword evidence="3" id="KW-0418">Kinase</keyword>
<dbReference type="GO" id="GO:0005524">
    <property type="term" value="F:ATP binding"/>
    <property type="evidence" value="ECO:0007669"/>
    <property type="project" value="InterPro"/>
</dbReference>
<feature type="region of interest" description="Disordered" evidence="1">
    <location>
        <begin position="312"/>
        <end position="560"/>
    </location>
</feature>
<proteinExistence type="predicted"/>
<dbReference type="PROSITE" id="PS50011">
    <property type="entry name" value="PROTEIN_KINASE_DOM"/>
    <property type="match status" value="1"/>
</dbReference>